<dbReference type="PANTHER" id="PTHR43775">
    <property type="entry name" value="FATTY ACID SYNTHASE"/>
    <property type="match status" value="1"/>
</dbReference>
<dbReference type="InterPro" id="IPR050091">
    <property type="entry name" value="PKS_NRPS_Biosynth_Enz"/>
</dbReference>
<sequence length="375" mass="39704">MSLDPVAVGAREAAGKGDGGPGDLGPGGDGGKLVFAFAGQGHQWAGMGRDLLRTEAVFRAAVERCDAALAPHTGWSVVDRLTRDDAWPLMRRTDVLQPTLFTVQVALAALWRSWGVVPDAVVGQSMGEVAAAHVAGALTLEDAATVQCRRGALLQRISGRGTMAVVELPAAEAAALIADTGGKAVVAGYGSPTTTVLSGDHDSLDAVLARLAGTDVHARRIPDTAPSHSPCVDELRDDLRTALSGVRPRRAAVPLYSTVTLRRIEGPELTASYWIDNLREPVRFAPAVRQLSCAGHGVFLEISAHPVLTEPVRQCLEHAGHRGLALPSMRRNAELDALRASRDTLRTLGRPDPARARRPELTPYQAAVLPALFAR</sequence>
<protein>
    <submittedName>
        <fullName evidence="5">Acyl transferase domain-containing protein</fullName>
    </submittedName>
</protein>
<dbReference type="SUPFAM" id="SSF52151">
    <property type="entry name" value="FabD/lysophospholipase-like"/>
    <property type="match status" value="1"/>
</dbReference>
<name>A0ABS4Y455_9ACTN</name>
<feature type="region of interest" description="Disordered" evidence="3">
    <location>
        <begin position="1"/>
        <end position="25"/>
    </location>
</feature>
<dbReference type="EMBL" id="JAGIOH010000001">
    <property type="protein sequence ID" value="MBP2403544.1"/>
    <property type="molecule type" value="Genomic_DNA"/>
</dbReference>
<dbReference type="InterPro" id="IPR001227">
    <property type="entry name" value="Ac_transferase_dom_sf"/>
</dbReference>
<organism evidence="5 6">
    <name type="scientific">Streptomyces syringium</name>
    <dbReference type="NCBI Taxonomy" id="76729"/>
    <lineage>
        <taxon>Bacteria</taxon>
        <taxon>Bacillati</taxon>
        <taxon>Actinomycetota</taxon>
        <taxon>Actinomycetes</taxon>
        <taxon>Kitasatosporales</taxon>
        <taxon>Streptomycetaceae</taxon>
        <taxon>Streptomyces</taxon>
    </lineage>
</organism>
<evidence type="ECO:0000313" key="6">
    <source>
        <dbReference type="Proteomes" id="UP001519291"/>
    </source>
</evidence>
<dbReference type="SMART" id="SM00827">
    <property type="entry name" value="PKS_AT"/>
    <property type="match status" value="1"/>
</dbReference>
<comment type="caution">
    <text evidence="5">The sequence shown here is derived from an EMBL/GenBank/DDBJ whole genome shotgun (WGS) entry which is preliminary data.</text>
</comment>
<accession>A0ABS4Y455</accession>
<dbReference type="PANTHER" id="PTHR43775:SF37">
    <property type="entry name" value="SI:DKEY-61P9.11"/>
    <property type="match status" value="1"/>
</dbReference>
<keyword evidence="6" id="KW-1185">Reference proteome</keyword>
<dbReference type="GO" id="GO:0016740">
    <property type="term" value="F:transferase activity"/>
    <property type="evidence" value="ECO:0007669"/>
    <property type="project" value="UniProtKB-KW"/>
</dbReference>
<dbReference type="Gene3D" id="3.30.70.3290">
    <property type="match status" value="1"/>
</dbReference>
<gene>
    <name evidence="5" type="ORF">JO379_003013</name>
</gene>
<dbReference type="InterPro" id="IPR014043">
    <property type="entry name" value="Acyl_transferase_dom"/>
</dbReference>
<keyword evidence="5" id="KW-0808">Transferase</keyword>
<reference evidence="5 6" key="1">
    <citation type="submission" date="2021-03" db="EMBL/GenBank/DDBJ databases">
        <title>Sequencing the genomes of 1000 actinobacteria strains.</title>
        <authorList>
            <person name="Klenk H.-P."/>
        </authorList>
    </citation>
    <scope>NUCLEOTIDE SEQUENCE [LARGE SCALE GENOMIC DNA]</scope>
    <source>
        <strain evidence="5 6">DSM 41480</strain>
    </source>
</reference>
<evidence type="ECO:0000256" key="1">
    <source>
        <dbReference type="ARBA" id="ARBA00022450"/>
    </source>
</evidence>
<dbReference type="InterPro" id="IPR016035">
    <property type="entry name" value="Acyl_Trfase/lysoPLipase"/>
</dbReference>
<proteinExistence type="predicted"/>
<dbReference type="InterPro" id="IPR016036">
    <property type="entry name" value="Malonyl_transacylase_ACP-bd"/>
</dbReference>
<dbReference type="GeneID" id="91569877"/>
<dbReference type="RefSeq" id="WP_209515332.1">
    <property type="nucleotide sequence ID" value="NZ_JAGIOH010000001.1"/>
</dbReference>
<dbReference type="SUPFAM" id="SSF55048">
    <property type="entry name" value="Probable ACP-binding domain of malonyl-CoA ACP transacylase"/>
    <property type="match status" value="1"/>
</dbReference>
<evidence type="ECO:0000313" key="5">
    <source>
        <dbReference type="EMBL" id="MBP2403544.1"/>
    </source>
</evidence>
<evidence type="ECO:0000256" key="3">
    <source>
        <dbReference type="SAM" id="MobiDB-lite"/>
    </source>
</evidence>
<dbReference type="Gene3D" id="3.40.366.10">
    <property type="entry name" value="Malonyl-Coenzyme A Acyl Carrier Protein, domain 2"/>
    <property type="match status" value="1"/>
</dbReference>
<dbReference type="Proteomes" id="UP001519291">
    <property type="component" value="Unassembled WGS sequence"/>
</dbReference>
<keyword evidence="1" id="KW-0596">Phosphopantetheine</keyword>
<feature type="compositionally biased region" description="Gly residues" evidence="3">
    <location>
        <begin position="16"/>
        <end position="25"/>
    </location>
</feature>
<evidence type="ECO:0000259" key="4">
    <source>
        <dbReference type="SMART" id="SM00827"/>
    </source>
</evidence>
<feature type="domain" description="Malonyl-CoA:ACP transacylase (MAT)" evidence="4">
    <location>
        <begin position="36"/>
        <end position="333"/>
    </location>
</feature>
<keyword evidence="2" id="KW-0597">Phosphoprotein</keyword>
<evidence type="ECO:0000256" key="2">
    <source>
        <dbReference type="ARBA" id="ARBA00022553"/>
    </source>
</evidence>
<dbReference type="Pfam" id="PF00698">
    <property type="entry name" value="Acyl_transf_1"/>
    <property type="match status" value="1"/>
</dbReference>